<evidence type="ECO:0000313" key="5">
    <source>
        <dbReference type="Proteomes" id="UP000229972"/>
    </source>
</evidence>
<keyword evidence="1" id="KW-0808">Transferase</keyword>
<dbReference type="PANTHER" id="PTHR46401:SF2">
    <property type="entry name" value="GLYCOSYLTRANSFERASE WBBK-RELATED"/>
    <property type="match status" value="1"/>
</dbReference>
<evidence type="ECO:0000256" key="1">
    <source>
        <dbReference type="ARBA" id="ARBA00022679"/>
    </source>
</evidence>
<dbReference type="InterPro" id="IPR028098">
    <property type="entry name" value="Glyco_trans_4-like_N"/>
</dbReference>
<dbReference type="GO" id="GO:0009103">
    <property type="term" value="P:lipopolysaccharide biosynthetic process"/>
    <property type="evidence" value="ECO:0007669"/>
    <property type="project" value="TreeGrafter"/>
</dbReference>
<gene>
    <name evidence="4" type="ORF">COT93_02545</name>
</gene>
<evidence type="ECO:0008006" key="6">
    <source>
        <dbReference type="Google" id="ProtNLM"/>
    </source>
</evidence>
<accession>A0A2H0V8J0</accession>
<protein>
    <recommendedName>
        <fullName evidence="6">Glycosyltransferase family 1 protein</fullName>
    </recommendedName>
</protein>
<dbReference type="InterPro" id="IPR001296">
    <property type="entry name" value="Glyco_trans_1"/>
</dbReference>
<comment type="caution">
    <text evidence="4">The sequence shown here is derived from an EMBL/GenBank/DDBJ whole genome shotgun (WGS) entry which is preliminary data.</text>
</comment>
<proteinExistence type="predicted"/>
<dbReference type="Proteomes" id="UP000229972">
    <property type="component" value="Unassembled WGS sequence"/>
</dbReference>
<feature type="domain" description="Glycosyltransferase subfamily 4-like N-terminal" evidence="3">
    <location>
        <begin position="75"/>
        <end position="184"/>
    </location>
</feature>
<reference evidence="5" key="1">
    <citation type="submission" date="2017-09" db="EMBL/GenBank/DDBJ databases">
        <title>Depth-based differentiation of microbial function through sediment-hosted aquifers and enrichment of novel symbionts in the deep terrestrial subsurface.</title>
        <authorList>
            <person name="Probst A.J."/>
            <person name="Ladd B."/>
            <person name="Jarett J.K."/>
            <person name="Geller-Mcgrath D.E."/>
            <person name="Sieber C.M.K."/>
            <person name="Emerson J.B."/>
            <person name="Anantharaman K."/>
            <person name="Thomas B.C."/>
            <person name="Malmstrom R."/>
            <person name="Stieglmeier M."/>
            <person name="Klingl A."/>
            <person name="Woyke T."/>
            <person name="Ryan C.M."/>
            <person name="Banfield J.F."/>
        </authorList>
    </citation>
    <scope>NUCLEOTIDE SEQUENCE [LARGE SCALE GENOMIC DNA]</scope>
</reference>
<dbReference type="Gene3D" id="3.40.50.2000">
    <property type="entry name" value="Glycogen Phosphorylase B"/>
    <property type="match status" value="2"/>
</dbReference>
<organism evidence="4 5">
    <name type="scientific">Candidatus Falkowbacteria bacterium CG10_big_fil_rev_8_21_14_0_10_37_18</name>
    <dbReference type="NCBI Taxonomy" id="1974562"/>
    <lineage>
        <taxon>Bacteria</taxon>
        <taxon>Candidatus Falkowiibacteriota</taxon>
    </lineage>
</organism>
<evidence type="ECO:0000259" key="2">
    <source>
        <dbReference type="Pfam" id="PF00534"/>
    </source>
</evidence>
<evidence type="ECO:0000313" key="4">
    <source>
        <dbReference type="EMBL" id="PIR95392.1"/>
    </source>
</evidence>
<dbReference type="PANTHER" id="PTHR46401">
    <property type="entry name" value="GLYCOSYLTRANSFERASE WBBK-RELATED"/>
    <property type="match status" value="1"/>
</dbReference>
<dbReference type="AlphaFoldDB" id="A0A2H0V8J0"/>
<evidence type="ECO:0000259" key="3">
    <source>
        <dbReference type="Pfam" id="PF13439"/>
    </source>
</evidence>
<dbReference type="CDD" id="cd03809">
    <property type="entry name" value="GT4_MtfB-like"/>
    <property type="match status" value="1"/>
</dbReference>
<dbReference type="Pfam" id="PF13439">
    <property type="entry name" value="Glyco_transf_4"/>
    <property type="match status" value="1"/>
</dbReference>
<dbReference type="GO" id="GO:0016757">
    <property type="term" value="F:glycosyltransferase activity"/>
    <property type="evidence" value="ECO:0007669"/>
    <property type="project" value="InterPro"/>
</dbReference>
<dbReference type="EMBL" id="PFAL01000024">
    <property type="protein sequence ID" value="PIR95392.1"/>
    <property type="molecule type" value="Genomic_DNA"/>
</dbReference>
<dbReference type="Pfam" id="PF00534">
    <property type="entry name" value="Glycos_transf_1"/>
    <property type="match status" value="1"/>
</dbReference>
<name>A0A2H0V8J0_9BACT</name>
<feature type="domain" description="Glycosyl transferase family 1" evidence="2">
    <location>
        <begin position="207"/>
        <end position="372"/>
    </location>
</feature>
<dbReference type="FunFam" id="3.40.50.2000:FF:000119">
    <property type="entry name" value="Glycosyl transferase group 1"/>
    <property type="match status" value="1"/>
</dbReference>
<sequence length="392" mass="44658">MKIGVDIRVLMDKYYSGVSEYTANLLMAILRQDKLNNYKFFYNSWHDLGGRLDRWQQENSELIGTHVPNKIFYSLQKFLAYPKLDKILGGVDIFWSPHFNFSSFSGSASGLKKIITVCDLSFLRYPEFFSWRKRLWHGGLDIKKLLRESESIVAISEHTKRDIIELIGIDAKKITVIYPGNNISRSQPAAAAKEHFLRQHDLIIDGEQGTAPFVLFVSNIEPRKNIKGLIEAFNILRNKYQSDLKLSKLKLVLAGASGWKNKAIYQAWRQSPYQKDIKFLGYISQAEKEILYDSAAMLAYPSFYEGFGFPPLEAMTFGLPVVCSNVASLPEVVGEAAIMINPFDSEEIAEALASILIDDDLRESLINKGYERAKLFSWDKTAGEYLQLFKSL</sequence>
<dbReference type="SUPFAM" id="SSF53756">
    <property type="entry name" value="UDP-Glycosyltransferase/glycogen phosphorylase"/>
    <property type="match status" value="1"/>
</dbReference>